<evidence type="ECO:0000313" key="7">
    <source>
        <dbReference type="Proteomes" id="UP000076962"/>
    </source>
</evidence>
<dbReference type="Proteomes" id="UP000076962">
    <property type="component" value="Unassembled WGS sequence"/>
</dbReference>
<evidence type="ECO:0000256" key="5">
    <source>
        <dbReference type="SAM" id="Phobius"/>
    </source>
</evidence>
<evidence type="ECO:0000256" key="2">
    <source>
        <dbReference type="ARBA" id="ARBA00022692"/>
    </source>
</evidence>
<dbReference type="GO" id="GO:0016020">
    <property type="term" value="C:membrane"/>
    <property type="evidence" value="ECO:0007669"/>
    <property type="project" value="UniProtKB-SubCell"/>
</dbReference>
<keyword evidence="4 5" id="KW-0472">Membrane</keyword>
<feature type="transmembrane region" description="Helical" evidence="5">
    <location>
        <begin position="50"/>
        <end position="70"/>
    </location>
</feature>
<evidence type="ECO:0000256" key="3">
    <source>
        <dbReference type="ARBA" id="ARBA00022989"/>
    </source>
</evidence>
<feature type="non-terminal residue" evidence="6">
    <location>
        <position position="227"/>
    </location>
</feature>
<accession>A0A176S182</accession>
<dbReference type="EMBL" id="LUTY01001459">
    <property type="protein sequence ID" value="OAD21687.1"/>
    <property type="molecule type" value="Genomic_DNA"/>
</dbReference>
<feature type="transmembrane region" description="Helical" evidence="5">
    <location>
        <begin position="12"/>
        <end position="30"/>
    </location>
</feature>
<comment type="subcellular location">
    <subcellularLocation>
        <location evidence="1">Membrane</location>
        <topology evidence="1">Multi-pass membrane protein</topology>
    </subcellularLocation>
</comment>
<evidence type="ECO:0000256" key="1">
    <source>
        <dbReference type="ARBA" id="ARBA00004141"/>
    </source>
</evidence>
<reference evidence="6 7" key="1">
    <citation type="submission" date="2016-05" db="EMBL/GenBank/DDBJ databases">
        <title>Single-cell genome of chain-forming Candidatus Thiomargarita nelsonii and comparison to other large sulfur-oxidizing bacteria.</title>
        <authorList>
            <person name="Winkel M."/>
            <person name="Salman V."/>
            <person name="Woyke T."/>
            <person name="Schulz-Vogt H."/>
            <person name="Richter M."/>
            <person name="Flood B."/>
            <person name="Bailey J."/>
            <person name="Amann R."/>
            <person name="Mussmann M."/>
        </authorList>
    </citation>
    <scope>NUCLEOTIDE SEQUENCE [LARGE SCALE GENOMIC DNA]</scope>
    <source>
        <strain evidence="6 7">THI036</strain>
    </source>
</reference>
<proteinExistence type="predicted"/>
<dbReference type="AlphaFoldDB" id="A0A176S182"/>
<gene>
    <name evidence="6" type="ORF">THIOM_002540</name>
</gene>
<keyword evidence="2 5" id="KW-0812">Transmembrane</keyword>
<dbReference type="InterPro" id="IPR021147">
    <property type="entry name" value="DUF697"/>
</dbReference>
<dbReference type="Pfam" id="PF05128">
    <property type="entry name" value="DUF697"/>
    <property type="match status" value="1"/>
</dbReference>
<keyword evidence="3 5" id="KW-1133">Transmembrane helix</keyword>
<keyword evidence="7" id="KW-1185">Reference proteome</keyword>
<sequence length="227" mass="25198">MEKQKITTLLKHLFWYIAILLSIFVTIVIINQTIQITNFASTINPTFGSIVLYNLLILYGIMILVLVIAIRLPKVIRLPAEENSPEFEAYLARLKKRLANNPYLKGLNLVLKNRADVETALKLLDSKADNIMKKTASSMFVSTAISQNGALDALLVLMGQMKMVWQITHLYNQRPSWAEIVDLYMNVIATTFAASQIEDLDISNQVEPMISSALGSSIAATVPGVSA</sequence>
<protein>
    <submittedName>
        <fullName evidence="6">Uncharacterized protein</fullName>
    </submittedName>
</protein>
<evidence type="ECO:0000256" key="4">
    <source>
        <dbReference type="ARBA" id="ARBA00023136"/>
    </source>
</evidence>
<organism evidence="6 7">
    <name type="scientific">Candidatus Thiomargarita nelsonii</name>
    <dbReference type="NCBI Taxonomy" id="1003181"/>
    <lineage>
        <taxon>Bacteria</taxon>
        <taxon>Pseudomonadati</taxon>
        <taxon>Pseudomonadota</taxon>
        <taxon>Gammaproteobacteria</taxon>
        <taxon>Thiotrichales</taxon>
        <taxon>Thiotrichaceae</taxon>
        <taxon>Thiomargarita</taxon>
    </lineage>
</organism>
<comment type="caution">
    <text evidence="6">The sequence shown here is derived from an EMBL/GenBank/DDBJ whole genome shotgun (WGS) entry which is preliminary data.</text>
</comment>
<name>A0A176S182_9GAMM</name>
<evidence type="ECO:0000313" key="6">
    <source>
        <dbReference type="EMBL" id="OAD21687.1"/>
    </source>
</evidence>